<feature type="domain" description="Peptidase M14" evidence="2">
    <location>
        <begin position="28"/>
        <end position="282"/>
    </location>
</feature>
<dbReference type="OrthoDB" id="9758209at2"/>
<dbReference type="InterPro" id="IPR000834">
    <property type="entry name" value="Peptidase_M14"/>
</dbReference>
<dbReference type="Gene3D" id="3.40.630.10">
    <property type="entry name" value="Zn peptidases"/>
    <property type="match status" value="1"/>
</dbReference>
<evidence type="ECO:0000313" key="4">
    <source>
        <dbReference type="Proteomes" id="UP000184520"/>
    </source>
</evidence>
<gene>
    <name evidence="3" type="ORF">SAMN05216361_3455</name>
</gene>
<dbReference type="GO" id="GO:0004181">
    <property type="term" value="F:metallocarboxypeptidase activity"/>
    <property type="evidence" value="ECO:0007669"/>
    <property type="project" value="InterPro"/>
</dbReference>
<protein>
    <submittedName>
        <fullName evidence="3">Zinc carboxypeptidase</fullName>
    </submittedName>
</protein>
<dbReference type="RefSeq" id="WP_073324389.1">
    <property type="nucleotide sequence ID" value="NZ_FQWD01000005.1"/>
</dbReference>
<accession>A0A1M5P3E5</accession>
<comment type="caution">
    <text evidence="1">Lacks conserved residue(s) required for the propagation of feature annotation.</text>
</comment>
<reference evidence="4" key="1">
    <citation type="submission" date="2016-11" db="EMBL/GenBank/DDBJ databases">
        <authorList>
            <person name="Varghese N."/>
            <person name="Submissions S."/>
        </authorList>
    </citation>
    <scope>NUCLEOTIDE SEQUENCE [LARGE SCALE GENOMIC DNA]</scope>
    <source>
        <strain evidence="4">CGMCC 1.8995</strain>
    </source>
</reference>
<proteinExistence type="inferred from homology"/>
<evidence type="ECO:0000256" key="1">
    <source>
        <dbReference type="PROSITE-ProRule" id="PRU01379"/>
    </source>
</evidence>
<comment type="similarity">
    <text evidence="1">Belongs to the peptidase M14 family.</text>
</comment>
<keyword evidence="3" id="KW-0645">Protease</keyword>
<keyword evidence="3" id="KW-0121">Carboxypeptidase</keyword>
<dbReference type="Proteomes" id="UP000184520">
    <property type="component" value="Unassembled WGS sequence"/>
</dbReference>
<dbReference type="AlphaFoldDB" id="A0A1M5P3E5"/>
<sequence length="448" mass="49588">MHTAHPHVPANAIASLWDKHHTDNLNRAHLRFSDISQVVEQLAQHDAITSSVVGHACSGTPITRLTVGRGPLILLAWTQMHGDEPTATAAVLDWLHILLTQKLPSLDTNWQSLVTLHVIPMLNPDGAENRTRVNAQGIDINRDAKALQTPEGRVLWEQVQSLKPDVAFNLHDQNPYYTAGEAGETATIAFLAPAFHVDKHVDAARLRAKQLIACMADAIQHWLPRHIGRYDDTYSQRSFGDNIAATGASTILIESGAYPGDPHRQTARKMNVVALQAALEALLSNQYMHKSLADYYRIPDNVEDGLVDIKFSQLQLRCFDTAFNADVNVNVCRKSGKATIKHIGDMSVQQAFHTPDTAGMRVLPLKGYVVNEPLSLTRELYLQRLAEGWVYFIGDDGHITNESGLPVLCVPEALPQPWLQPDTPAYWLMQHDNGHIVAVLNGEVVWGC</sequence>
<keyword evidence="4" id="KW-1185">Reference proteome</keyword>
<organism evidence="3 4">
    <name type="scientific">Marisediminitalea aggregata</name>
    <dbReference type="NCBI Taxonomy" id="634436"/>
    <lineage>
        <taxon>Bacteria</taxon>
        <taxon>Pseudomonadati</taxon>
        <taxon>Pseudomonadota</taxon>
        <taxon>Gammaproteobacteria</taxon>
        <taxon>Alteromonadales</taxon>
        <taxon>Alteromonadaceae</taxon>
        <taxon>Marisediminitalea</taxon>
    </lineage>
</organism>
<dbReference type="PROSITE" id="PS52035">
    <property type="entry name" value="PEPTIDASE_M14"/>
    <property type="match status" value="1"/>
</dbReference>
<dbReference type="STRING" id="634436.SAMN05216361_3455"/>
<evidence type="ECO:0000313" key="3">
    <source>
        <dbReference type="EMBL" id="SHG96346.1"/>
    </source>
</evidence>
<dbReference type="Pfam" id="PF00246">
    <property type="entry name" value="Peptidase_M14"/>
    <property type="match status" value="1"/>
</dbReference>
<name>A0A1M5P3E5_9ALTE</name>
<dbReference type="EMBL" id="FQWD01000005">
    <property type="protein sequence ID" value="SHG96346.1"/>
    <property type="molecule type" value="Genomic_DNA"/>
</dbReference>
<dbReference type="GO" id="GO:0008270">
    <property type="term" value="F:zinc ion binding"/>
    <property type="evidence" value="ECO:0007669"/>
    <property type="project" value="InterPro"/>
</dbReference>
<keyword evidence="3" id="KW-0378">Hydrolase</keyword>
<evidence type="ECO:0000259" key="2">
    <source>
        <dbReference type="PROSITE" id="PS52035"/>
    </source>
</evidence>
<dbReference type="SUPFAM" id="SSF53187">
    <property type="entry name" value="Zn-dependent exopeptidases"/>
    <property type="match status" value="1"/>
</dbReference>
<dbReference type="GO" id="GO:0006508">
    <property type="term" value="P:proteolysis"/>
    <property type="evidence" value="ECO:0007669"/>
    <property type="project" value="InterPro"/>
</dbReference>